<feature type="transmembrane region" description="Helical" evidence="9">
    <location>
        <begin position="100"/>
        <end position="117"/>
    </location>
</feature>
<evidence type="ECO:0000256" key="3">
    <source>
        <dbReference type="ARBA" id="ARBA00022448"/>
    </source>
</evidence>
<dbReference type="EMBL" id="OZ021742">
    <property type="protein sequence ID" value="CAK9327926.1"/>
    <property type="molecule type" value="Genomic_DNA"/>
</dbReference>
<comment type="similarity">
    <text evidence="2">Belongs to the aromatic acid exporter (TC 2.A.85) family.</text>
</comment>
<comment type="subcellular location">
    <subcellularLocation>
        <location evidence="1">Membrane</location>
        <topology evidence="1">Multi-pass membrane protein</topology>
    </subcellularLocation>
</comment>
<proteinExistence type="inferred from homology"/>
<evidence type="ECO:0000313" key="10">
    <source>
        <dbReference type="EMBL" id="CAK9327926.1"/>
    </source>
</evidence>
<keyword evidence="5 9" id="KW-1133">Transmembrane helix</keyword>
<accession>A0ABP0Z888</accession>
<evidence type="ECO:0000256" key="8">
    <source>
        <dbReference type="ARBA" id="ARBA00023303"/>
    </source>
</evidence>
<evidence type="ECO:0000256" key="1">
    <source>
        <dbReference type="ARBA" id="ARBA00004141"/>
    </source>
</evidence>
<sequence length="459" mass="50771">MEMGSDEKVGVMRRGILWLKGLVGKLVEVGSKTKALGKDDPRRVIHALKLGLTLTIVSILYYYKPLYESFGVSAMWAVMTVVVVFEFSVGATLGKGLNRAFATLIAGGLGAGAHHLAALSGHVGQPIITSIFVFLIACTLTFMRFFPSIKAKYDYGMMISILTFSLVSISGLRDEEIFLLLQKRVSTIFVGVCVCVVISISISPFWAGEDLHNRIALNIEKLALFFEGYGSEYFRTLQDREANKDEKFIQPYKSILESSGIEDTLYNFARWEPGHGCFQFRHPWKQYLKIGALTYQCAFRIDALQRNLSSSNFQLSQEIRTEIQEPCMEMSVESGKALRQLVSSIREMTQPTQAEIHTHKSKAAAKKLKASLRSSSLWENCDLLTLIPAATVGSLLIDIVDCTEKIAEAVQELACLAHFKSSKVGVVALEKSEAAVQSEKEKVQPNIGISFVTIPISTG</sequence>
<dbReference type="Proteomes" id="UP001642487">
    <property type="component" value="Chromosome 8"/>
</dbReference>
<feature type="transmembrane region" description="Helical" evidence="9">
    <location>
        <begin position="44"/>
        <end position="63"/>
    </location>
</feature>
<evidence type="ECO:0000256" key="4">
    <source>
        <dbReference type="ARBA" id="ARBA00022692"/>
    </source>
</evidence>
<keyword evidence="6" id="KW-0406">Ion transport</keyword>
<dbReference type="Pfam" id="PF11744">
    <property type="entry name" value="ALMT"/>
    <property type="match status" value="1"/>
</dbReference>
<keyword evidence="7 9" id="KW-0472">Membrane</keyword>
<protein>
    <recommendedName>
        <fullName evidence="12">Aluminum-activated malate transporter 2-like</fullName>
    </recommendedName>
</protein>
<gene>
    <name evidence="10" type="ORF">CITCOLO1_LOCUS20323</name>
</gene>
<evidence type="ECO:0000256" key="5">
    <source>
        <dbReference type="ARBA" id="ARBA00022989"/>
    </source>
</evidence>
<keyword evidence="3" id="KW-0813">Transport</keyword>
<evidence type="ECO:0000256" key="7">
    <source>
        <dbReference type="ARBA" id="ARBA00023136"/>
    </source>
</evidence>
<keyword evidence="11" id="KW-1185">Reference proteome</keyword>
<evidence type="ECO:0000313" key="11">
    <source>
        <dbReference type="Proteomes" id="UP001642487"/>
    </source>
</evidence>
<feature type="transmembrane region" description="Helical" evidence="9">
    <location>
        <begin position="155"/>
        <end position="173"/>
    </location>
</feature>
<evidence type="ECO:0000256" key="2">
    <source>
        <dbReference type="ARBA" id="ARBA00007079"/>
    </source>
</evidence>
<dbReference type="PANTHER" id="PTHR31086">
    <property type="entry name" value="ALUMINUM-ACTIVATED MALATE TRANSPORTER 10"/>
    <property type="match status" value="1"/>
</dbReference>
<keyword evidence="8" id="KW-0407">Ion channel</keyword>
<evidence type="ECO:0000256" key="6">
    <source>
        <dbReference type="ARBA" id="ARBA00023065"/>
    </source>
</evidence>
<evidence type="ECO:0008006" key="12">
    <source>
        <dbReference type="Google" id="ProtNLM"/>
    </source>
</evidence>
<reference evidence="10 11" key="1">
    <citation type="submission" date="2024-03" db="EMBL/GenBank/DDBJ databases">
        <authorList>
            <person name="Gkanogiannis A."/>
            <person name="Becerra Lopez-Lavalle L."/>
        </authorList>
    </citation>
    <scope>NUCLEOTIDE SEQUENCE [LARGE SCALE GENOMIC DNA]</scope>
</reference>
<keyword evidence="4 9" id="KW-0812">Transmembrane</keyword>
<feature type="transmembrane region" description="Helical" evidence="9">
    <location>
        <begin position="75"/>
        <end position="93"/>
    </location>
</feature>
<evidence type="ECO:0000256" key="9">
    <source>
        <dbReference type="SAM" id="Phobius"/>
    </source>
</evidence>
<dbReference type="InterPro" id="IPR020966">
    <property type="entry name" value="ALMT"/>
</dbReference>
<name>A0ABP0Z888_9ROSI</name>
<organism evidence="10 11">
    <name type="scientific">Citrullus colocynthis</name>
    <name type="common">colocynth</name>
    <dbReference type="NCBI Taxonomy" id="252529"/>
    <lineage>
        <taxon>Eukaryota</taxon>
        <taxon>Viridiplantae</taxon>
        <taxon>Streptophyta</taxon>
        <taxon>Embryophyta</taxon>
        <taxon>Tracheophyta</taxon>
        <taxon>Spermatophyta</taxon>
        <taxon>Magnoliopsida</taxon>
        <taxon>eudicotyledons</taxon>
        <taxon>Gunneridae</taxon>
        <taxon>Pentapetalae</taxon>
        <taxon>rosids</taxon>
        <taxon>fabids</taxon>
        <taxon>Cucurbitales</taxon>
        <taxon>Cucurbitaceae</taxon>
        <taxon>Benincaseae</taxon>
        <taxon>Citrullus</taxon>
    </lineage>
</organism>
<feature type="transmembrane region" description="Helical" evidence="9">
    <location>
        <begin position="123"/>
        <end position="143"/>
    </location>
</feature>
<feature type="transmembrane region" description="Helical" evidence="9">
    <location>
        <begin position="185"/>
        <end position="207"/>
    </location>
</feature>